<dbReference type="InParanoid" id="A0A2P5C5J6"/>
<dbReference type="EMBL" id="JXTC01000410">
    <property type="protein sequence ID" value="PON56299.1"/>
    <property type="molecule type" value="Genomic_DNA"/>
</dbReference>
<name>A0A2P5C5J6_TREOI</name>
<organism evidence="1 2">
    <name type="scientific">Trema orientale</name>
    <name type="common">Charcoal tree</name>
    <name type="synonym">Celtis orientalis</name>
    <dbReference type="NCBI Taxonomy" id="63057"/>
    <lineage>
        <taxon>Eukaryota</taxon>
        <taxon>Viridiplantae</taxon>
        <taxon>Streptophyta</taxon>
        <taxon>Embryophyta</taxon>
        <taxon>Tracheophyta</taxon>
        <taxon>Spermatophyta</taxon>
        <taxon>Magnoliopsida</taxon>
        <taxon>eudicotyledons</taxon>
        <taxon>Gunneridae</taxon>
        <taxon>Pentapetalae</taxon>
        <taxon>rosids</taxon>
        <taxon>fabids</taxon>
        <taxon>Rosales</taxon>
        <taxon>Cannabaceae</taxon>
        <taxon>Trema</taxon>
    </lineage>
</organism>
<comment type="caution">
    <text evidence="1">The sequence shown here is derived from an EMBL/GenBank/DDBJ whole genome shotgun (WGS) entry which is preliminary data.</text>
</comment>
<evidence type="ECO:0000313" key="2">
    <source>
        <dbReference type="Proteomes" id="UP000237000"/>
    </source>
</evidence>
<reference evidence="2" key="1">
    <citation type="submission" date="2016-06" db="EMBL/GenBank/DDBJ databases">
        <title>Parallel loss of symbiosis genes in relatives of nitrogen-fixing non-legume Parasponia.</title>
        <authorList>
            <person name="Van Velzen R."/>
            <person name="Holmer R."/>
            <person name="Bu F."/>
            <person name="Rutten L."/>
            <person name="Van Zeijl A."/>
            <person name="Liu W."/>
            <person name="Santuari L."/>
            <person name="Cao Q."/>
            <person name="Sharma T."/>
            <person name="Shen D."/>
            <person name="Roswanjaya Y."/>
            <person name="Wardhani T."/>
            <person name="Kalhor M.S."/>
            <person name="Jansen J."/>
            <person name="Van den Hoogen J."/>
            <person name="Gungor B."/>
            <person name="Hartog M."/>
            <person name="Hontelez J."/>
            <person name="Verver J."/>
            <person name="Yang W.-C."/>
            <person name="Schijlen E."/>
            <person name="Repin R."/>
            <person name="Schilthuizen M."/>
            <person name="Schranz E."/>
            <person name="Heidstra R."/>
            <person name="Miyata K."/>
            <person name="Fedorova E."/>
            <person name="Kohlen W."/>
            <person name="Bisseling T."/>
            <person name="Smit S."/>
            <person name="Geurts R."/>
        </authorList>
    </citation>
    <scope>NUCLEOTIDE SEQUENCE [LARGE SCALE GENOMIC DNA]</scope>
    <source>
        <strain evidence="2">cv. RG33-2</strain>
    </source>
</reference>
<gene>
    <name evidence="1" type="ORF">TorRG33x02_296640</name>
</gene>
<evidence type="ECO:0000313" key="1">
    <source>
        <dbReference type="EMBL" id="PON56299.1"/>
    </source>
</evidence>
<protein>
    <submittedName>
        <fullName evidence="1">Uncharacterized protein</fullName>
    </submittedName>
</protein>
<dbReference type="Proteomes" id="UP000237000">
    <property type="component" value="Unassembled WGS sequence"/>
</dbReference>
<proteinExistence type="predicted"/>
<dbReference type="AlphaFoldDB" id="A0A2P5C5J6"/>
<keyword evidence="2" id="KW-1185">Reference proteome</keyword>
<accession>A0A2P5C5J6</accession>
<sequence length="101" mass="11606">MSKEGSTTSYLENEEKSYFTIMPCGCAKAAESCIVYHGTIVPLFSRSKVELHELLPLAAEPQIVELVMNIDVIARLMIWYERIVQESIDMYMFDVFNSQVY</sequence>